<evidence type="ECO:0000256" key="1">
    <source>
        <dbReference type="ARBA" id="ARBA00023015"/>
    </source>
</evidence>
<sequence>MSIRDERKQQSRQALLDAALKLSTSGRSFSTISLREIAREVGLVPTAFYRHFEDMEKLGEALVEQVSGRLHEVILQLRQGYLSHENAKTQTSIKLFFRAVDQSPQDWIFLIAERWGGSVTIRDEITKEIDILINDLSKDLNENNRFKHVQSADDLYVMSSILINLSFTWAMTWLNLNTRYSGGELIDMQQQYIEQVSTQVRLLFRGIANWQG</sequence>
<dbReference type="AlphaFoldDB" id="A0A1Z9Z031"/>
<dbReference type="PROSITE" id="PS50977">
    <property type="entry name" value="HTH_TETR_2"/>
    <property type="match status" value="1"/>
</dbReference>
<keyword evidence="2 4" id="KW-0238">DNA-binding</keyword>
<feature type="domain" description="HTH tetR-type" evidence="6">
    <location>
        <begin position="9"/>
        <end position="70"/>
    </location>
</feature>
<dbReference type="Pfam" id="PF00440">
    <property type="entry name" value="TetR_N"/>
    <property type="match status" value="1"/>
</dbReference>
<keyword evidence="3" id="KW-0804">Transcription</keyword>
<dbReference type="RefSeq" id="WP_087620330.1">
    <property type="nucleotide sequence ID" value="NZ_JAKVJF010000026.1"/>
</dbReference>
<dbReference type="InterPro" id="IPR050692">
    <property type="entry name" value="HTH_transcr_repressor_FabR"/>
</dbReference>
<dbReference type="Gene3D" id="1.10.10.60">
    <property type="entry name" value="Homeodomain-like"/>
    <property type="match status" value="1"/>
</dbReference>
<reference evidence="7 8" key="1">
    <citation type="submission" date="2017-05" db="EMBL/GenBank/DDBJ databases">
        <title>Acinetobacter populi ANC 5415 (= PBJ7), whole genome shotgun sequencing project.</title>
        <authorList>
            <person name="Nemec A."/>
            <person name="Radolfova-Krizova L."/>
        </authorList>
    </citation>
    <scope>NUCLEOTIDE SEQUENCE [LARGE SCALE GENOMIC DNA]</scope>
    <source>
        <strain evidence="7 8">PBJ7</strain>
    </source>
</reference>
<dbReference type="Gene3D" id="1.10.357.10">
    <property type="entry name" value="Tetracycline Repressor, domain 2"/>
    <property type="match status" value="1"/>
</dbReference>
<dbReference type="GO" id="GO:0003677">
    <property type="term" value="F:DNA binding"/>
    <property type="evidence" value="ECO:0007669"/>
    <property type="project" value="UniProtKB-UniRule"/>
</dbReference>
<evidence type="ECO:0000256" key="4">
    <source>
        <dbReference type="PROSITE-ProRule" id="PRU00335"/>
    </source>
</evidence>
<dbReference type="OrthoDB" id="8617654at2"/>
<comment type="caution">
    <text evidence="7">The sequence shown here is derived from an EMBL/GenBank/DDBJ whole genome shotgun (WGS) entry which is preliminary data.</text>
</comment>
<evidence type="ECO:0000256" key="5">
    <source>
        <dbReference type="SAM" id="Phobius"/>
    </source>
</evidence>
<name>A0A1Z9Z031_9GAMM</name>
<evidence type="ECO:0000256" key="3">
    <source>
        <dbReference type="ARBA" id="ARBA00023163"/>
    </source>
</evidence>
<organism evidence="7 8">
    <name type="scientific">Acinetobacter populi</name>
    <dbReference type="NCBI Taxonomy" id="1582270"/>
    <lineage>
        <taxon>Bacteria</taxon>
        <taxon>Pseudomonadati</taxon>
        <taxon>Pseudomonadota</taxon>
        <taxon>Gammaproteobacteria</taxon>
        <taxon>Moraxellales</taxon>
        <taxon>Moraxellaceae</taxon>
        <taxon>Acinetobacter</taxon>
    </lineage>
</organism>
<dbReference type="InterPro" id="IPR001647">
    <property type="entry name" value="HTH_TetR"/>
</dbReference>
<dbReference type="InterPro" id="IPR009057">
    <property type="entry name" value="Homeodomain-like_sf"/>
</dbReference>
<keyword evidence="5" id="KW-1133">Transmembrane helix</keyword>
<dbReference type="PANTHER" id="PTHR47752:SF1">
    <property type="entry name" value="HTH-TYPE TRANSCRIPTIONAL REPRESSOR FABR"/>
    <property type="match status" value="1"/>
</dbReference>
<evidence type="ECO:0000259" key="6">
    <source>
        <dbReference type="PROSITE" id="PS50977"/>
    </source>
</evidence>
<keyword evidence="5" id="KW-0812">Transmembrane</keyword>
<feature type="DNA-binding region" description="H-T-H motif" evidence="4">
    <location>
        <begin position="33"/>
        <end position="52"/>
    </location>
</feature>
<proteinExistence type="predicted"/>
<keyword evidence="1" id="KW-0805">Transcription regulation</keyword>
<dbReference type="SUPFAM" id="SSF46689">
    <property type="entry name" value="Homeodomain-like"/>
    <property type="match status" value="1"/>
</dbReference>
<accession>A0A1Z9Z031</accession>
<dbReference type="PANTHER" id="PTHR47752">
    <property type="entry name" value="HTH-TYPE TRANSCRIPTIONAL REPRESSOR FABR"/>
    <property type="match status" value="1"/>
</dbReference>
<dbReference type="InterPro" id="IPR054129">
    <property type="entry name" value="DesT_TetR_C"/>
</dbReference>
<dbReference type="Proteomes" id="UP000196536">
    <property type="component" value="Unassembled WGS sequence"/>
</dbReference>
<dbReference type="EMBL" id="NEXX01000002">
    <property type="protein sequence ID" value="OUY07787.1"/>
    <property type="molecule type" value="Genomic_DNA"/>
</dbReference>
<gene>
    <name evidence="7" type="ORF">CAP51_08660</name>
</gene>
<keyword evidence="8" id="KW-1185">Reference proteome</keyword>
<protein>
    <submittedName>
        <fullName evidence="7">TetR family transcriptional regulator</fullName>
    </submittedName>
</protein>
<keyword evidence="5" id="KW-0472">Membrane</keyword>
<evidence type="ECO:0000256" key="2">
    <source>
        <dbReference type="ARBA" id="ARBA00023125"/>
    </source>
</evidence>
<evidence type="ECO:0000313" key="8">
    <source>
        <dbReference type="Proteomes" id="UP000196536"/>
    </source>
</evidence>
<evidence type="ECO:0000313" key="7">
    <source>
        <dbReference type="EMBL" id="OUY07787.1"/>
    </source>
</evidence>
<feature type="transmembrane region" description="Helical" evidence="5">
    <location>
        <begin position="155"/>
        <end position="174"/>
    </location>
</feature>
<dbReference type="Pfam" id="PF21943">
    <property type="entry name" value="TetR_C_46"/>
    <property type="match status" value="1"/>
</dbReference>